<evidence type="ECO:0000256" key="2">
    <source>
        <dbReference type="SAM" id="Phobius"/>
    </source>
</evidence>
<feature type="compositionally biased region" description="Low complexity" evidence="1">
    <location>
        <begin position="341"/>
        <end position="351"/>
    </location>
</feature>
<dbReference type="PROSITE" id="PS00409">
    <property type="entry name" value="PROKAR_NTER_METHYL"/>
    <property type="match status" value="1"/>
</dbReference>
<protein>
    <recommendedName>
        <fullName evidence="5">Prepilin-type N-terminal cleavage/methylation domain-containing protein</fullName>
    </recommendedName>
</protein>
<keyword evidence="2" id="KW-1133">Transmembrane helix</keyword>
<keyword evidence="2" id="KW-0472">Membrane</keyword>
<feature type="region of interest" description="Disordered" evidence="1">
    <location>
        <begin position="341"/>
        <end position="365"/>
    </location>
</feature>
<dbReference type="InterPro" id="IPR012902">
    <property type="entry name" value="N_methyl_site"/>
</dbReference>
<feature type="transmembrane region" description="Helical" evidence="2">
    <location>
        <begin position="31"/>
        <end position="52"/>
    </location>
</feature>
<dbReference type="EMBL" id="CP104562">
    <property type="protein sequence ID" value="UXH80369.1"/>
    <property type="molecule type" value="Genomic_DNA"/>
</dbReference>
<organism evidence="3 4">
    <name type="scientific">Roseateles amylovorans</name>
    <dbReference type="NCBI Taxonomy" id="2978473"/>
    <lineage>
        <taxon>Bacteria</taxon>
        <taxon>Pseudomonadati</taxon>
        <taxon>Pseudomonadota</taxon>
        <taxon>Betaproteobacteria</taxon>
        <taxon>Burkholderiales</taxon>
        <taxon>Sphaerotilaceae</taxon>
        <taxon>Roseateles</taxon>
    </lineage>
</organism>
<dbReference type="RefSeq" id="WP_261760188.1">
    <property type="nucleotide sequence ID" value="NZ_CP104562.2"/>
</dbReference>
<keyword evidence="4" id="KW-1185">Reference proteome</keyword>
<feature type="compositionally biased region" description="Gly residues" evidence="1">
    <location>
        <begin position="172"/>
        <end position="190"/>
    </location>
</feature>
<accession>A0ABY6B546</accession>
<dbReference type="Proteomes" id="UP001064933">
    <property type="component" value="Chromosome"/>
</dbReference>
<feature type="compositionally biased region" description="Low complexity" evidence="1">
    <location>
        <begin position="11"/>
        <end position="23"/>
    </location>
</feature>
<evidence type="ECO:0000313" key="3">
    <source>
        <dbReference type="EMBL" id="UXH80369.1"/>
    </source>
</evidence>
<keyword evidence="2" id="KW-0812">Transmembrane</keyword>
<feature type="region of interest" description="Disordered" evidence="1">
    <location>
        <begin position="1"/>
        <end position="24"/>
    </location>
</feature>
<gene>
    <name evidence="3" type="ORF">N4261_11030</name>
</gene>
<evidence type="ECO:0000313" key="4">
    <source>
        <dbReference type="Proteomes" id="UP001064933"/>
    </source>
</evidence>
<feature type="region of interest" description="Disordered" evidence="1">
    <location>
        <begin position="172"/>
        <end position="196"/>
    </location>
</feature>
<evidence type="ECO:0008006" key="5">
    <source>
        <dbReference type="Google" id="ProtNLM"/>
    </source>
</evidence>
<name>A0ABY6B546_9BURK</name>
<reference evidence="3" key="1">
    <citation type="submission" date="2022-10" db="EMBL/GenBank/DDBJ databases">
        <title>Characterization and whole genome sequencing of a new Roseateles species, isolated from fresh water.</title>
        <authorList>
            <person name="Guliayeva D.Y."/>
            <person name="Akhremchuk A.E."/>
            <person name="Sikolenko M.A."/>
            <person name="Valentovich L.N."/>
            <person name="Sidarenka A.V."/>
        </authorList>
    </citation>
    <scope>NUCLEOTIDE SEQUENCE</scope>
    <source>
        <strain evidence="3">BIM B-1768</strain>
    </source>
</reference>
<evidence type="ECO:0000256" key="1">
    <source>
        <dbReference type="SAM" id="MobiDB-lite"/>
    </source>
</evidence>
<sequence length="745" mass="78860">MHHSNPLAVSARQQTARRATPRPLGRHDGGFTLLELALASTLIVGVSVGMLLSLRMHHMVQLGEAAGEQLNLIDAGVNRYMQQHAQAIAGLPATCAVIPALDTASVPDPQCAMPANGLTVINGFQPAIQELWQLGYISRPESGELMLPFDAINPALPKPMLAVSIVLEQASGSGGDGGGGNNGGGNGPGSGSSIATFEEGTGRGRLAVTYKASGELATVFDASCDWVRGSNGFNELHAVKDPDKAPGDHYNTAIYQGTGAEFCGAYRQMTLGGSFRSDWAFYYPAKLKTLYGADCNSIAPAVFIPGVLEFPDSSRFCQSYVQASLAATMIQQLQKFWTSSNTGQSSAATGGTETGSGTGGSNSRTRLRSLVYNPQPYHYSPRATSASLPFGASAQLSAALHATGLKGRLSMPGWQSVDTPAGPAEPPGELYGLQGKLRTANPVQRADGRGGLPGILAAESWHYLDNQTVGSGGETPSTLPPCVPYGKYVCVDGSALPTSAWDFNEQDLTRVKHAQAGTLEVRYQNWQNHSAALPALISPQNSGRPALTVRGDLQMSERSTMAADVVEASVVVAKNLGATHNASFQSKTTVGTPRGGQILGERHAALYVHNGAALRLPRAMPGEPCARENDLEDIALSLPGQLVSNDDGKQVLLDANGRSFHRFMLYCGATKATSPTHPPSGSERNEAVWRNSEYEALSQTYRATHVWRWLEPTYAANGSLTTGSRRDTNEDILIGPNGPWVSGYE</sequence>
<proteinExistence type="predicted"/>